<comment type="caution">
    <text evidence="2">The sequence shown here is derived from an EMBL/GenBank/DDBJ whole genome shotgun (WGS) entry which is preliminary data.</text>
</comment>
<dbReference type="EMBL" id="MU620923">
    <property type="protein sequence ID" value="KAI8579130.1"/>
    <property type="molecule type" value="Genomic_DNA"/>
</dbReference>
<organism evidence="2 3">
    <name type="scientific">Umbelopsis ramanniana AG</name>
    <dbReference type="NCBI Taxonomy" id="1314678"/>
    <lineage>
        <taxon>Eukaryota</taxon>
        <taxon>Fungi</taxon>
        <taxon>Fungi incertae sedis</taxon>
        <taxon>Mucoromycota</taxon>
        <taxon>Mucoromycotina</taxon>
        <taxon>Umbelopsidomycetes</taxon>
        <taxon>Umbelopsidales</taxon>
        <taxon>Umbelopsidaceae</taxon>
        <taxon>Umbelopsis</taxon>
    </lineage>
</organism>
<reference evidence="2" key="1">
    <citation type="submission" date="2021-06" db="EMBL/GenBank/DDBJ databases">
        <authorList>
            <consortium name="DOE Joint Genome Institute"/>
            <person name="Mondo S.J."/>
            <person name="Amses K.R."/>
            <person name="Simmons D.R."/>
            <person name="Longcore J.E."/>
            <person name="Seto K."/>
            <person name="Alves G.H."/>
            <person name="Bonds A.E."/>
            <person name="Quandt C.A."/>
            <person name="Davis W.J."/>
            <person name="Chang Y."/>
            <person name="Letcher P.M."/>
            <person name="Powell M.J."/>
            <person name="Kuo A."/>
            <person name="Labutti K."/>
            <person name="Pangilinan J."/>
            <person name="Andreopoulos W."/>
            <person name="Tritt A."/>
            <person name="Riley R."/>
            <person name="Hundley H."/>
            <person name="Johnson J."/>
            <person name="Lipzen A."/>
            <person name="Barry K."/>
            <person name="Berbee M.L."/>
            <person name="Buchler N.E."/>
            <person name="Grigoriev I.V."/>
            <person name="Spatafora J.W."/>
            <person name="Stajich J.E."/>
            <person name="James T.Y."/>
        </authorList>
    </citation>
    <scope>NUCLEOTIDE SEQUENCE</scope>
    <source>
        <strain evidence="2">AG</strain>
    </source>
</reference>
<dbReference type="Proteomes" id="UP001206595">
    <property type="component" value="Unassembled WGS sequence"/>
</dbReference>
<proteinExistence type="predicted"/>
<keyword evidence="1" id="KW-1133">Transmembrane helix</keyword>
<keyword evidence="3" id="KW-1185">Reference proteome</keyword>
<evidence type="ECO:0000313" key="2">
    <source>
        <dbReference type="EMBL" id="KAI8579130.1"/>
    </source>
</evidence>
<gene>
    <name evidence="2" type="ORF">K450DRAFT_244031</name>
</gene>
<dbReference type="RefSeq" id="XP_051444134.1">
    <property type="nucleotide sequence ID" value="XM_051589517.1"/>
</dbReference>
<dbReference type="GeneID" id="75914862"/>
<evidence type="ECO:0000256" key="1">
    <source>
        <dbReference type="SAM" id="Phobius"/>
    </source>
</evidence>
<accession>A0AAD5EBE5</accession>
<keyword evidence="1" id="KW-0812">Transmembrane</keyword>
<sequence>MFDIIAKVFLYLGIAIVTPTVVAILFDVSFYLWRNISEAVTPRKAIKTQ</sequence>
<feature type="transmembrane region" description="Helical" evidence="1">
    <location>
        <begin position="9"/>
        <end position="33"/>
    </location>
</feature>
<name>A0AAD5EBE5_UMBRA</name>
<dbReference type="AlphaFoldDB" id="A0AAD5EBE5"/>
<evidence type="ECO:0000313" key="3">
    <source>
        <dbReference type="Proteomes" id="UP001206595"/>
    </source>
</evidence>
<keyword evidence="1" id="KW-0472">Membrane</keyword>
<protein>
    <submittedName>
        <fullName evidence="2">Uncharacterized protein</fullName>
    </submittedName>
</protein>
<reference evidence="2" key="2">
    <citation type="journal article" date="2022" name="Proc. Natl. Acad. Sci. U.S.A.">
        <title>Diploid-dominant life cycles characterize the early evolution of Fungi.</title>
        <authorList>
            <person name="Amses K.R."/>
            <person name="Simmons D.R."/>
            <person name="Longcore J.E."/>
            <person name="Mondo S.J."/>
            <person name="Seto K."/>
            <person name="Jeronimo G.H."/>
            <person name="Bonds A.E."/>
            <person name="Quandt C.A."/>
            <person name="Davis W.J."/>
            <person name="Chang Y."/>
            <person name="Federici B.A."/>
            <person name="Kuo A."/>
            <person name="LaButti K."/>
            <person name="Pangilinan J."/>
            <person name="Andreopoulos W."/>
            <person name="Tritt A."/>
            <person name="Riley R."/>
            <person name="Hundley H."/>
            <person name="Johnson J."/>
            <person name="Lipzen A."/>
            <person name="Barry K."/>
            <person name="Lang B.F."/>
            <person name="Cuomo C.A."/>
            <person name="Buchler N.E."/>
            <person name="Grigoriev I.V."/>
            <person name="Spatafora J.W."/>
            <person name="Stajich J.E."/>
            <person name="James T.Y."/>
        </authorList>
    </citation>
    <scope>NUCLEOTIDE SEQUENCE</scope>
    <source>
        <strain evidence="2">AG</strain>
    </source>
</reference>